<dbReference type="AlphaFoldDB" id="A0A1K1LGD6"/>
<evidence type="ECO:0000313" key="1">
    <source>
        <dbReference type="EMBL" id="SFV73783.1"/>
    </source>
</evidence>
<name>A0A1K1LGD6_9BACT</name>
<sequence length="251" mass="28626">MHCHKDVLLPAGRLFFMPPGTAGKDFCRIWPGRRRPRGLPGQGDAMEHTTLVDAVVTAEWEMFSNVRNVGGKASCQMDPGTFRIMRSSQMDNWDDELLGSYLEDLLNARLEGRNLVTEKYARMMESTFPEEYARLAGSLPPLDPEAAARVDDIVAAHVAWKEDLDSRFPSLADRGRPLRSRDDRPGRVSMESYLRAELRTYSPRTIALYHRATMERLRKGESEAEQNLLHQVRQYGFGDIESAEKHFSARR</sequence>
<reference evidence="2" key="1">
    <citation type="submission" date="2016-10" db="EMBL/GenBank/DDBJ databases">
        <authorList>
            <person name="Wegmann U."/>
        </authorList>
    </citation>
    <scope>NUCLEOTIDE SEQUENCE [LARGE SCALE GENOMIC DNA]</scope>
</reference>
<organism evidence="1 2">
    <name type="scientific">Desulfovibrio piger</name>
    <dbReference type="NCBI Taxonomy" id="901"/>
    <lineage>
        <taxon>Bacteria</taxon>
        <taxon>Pseudomonadati</taxon>
        <taxon>Thermodesulfobacteriota</taxon>
        <taxon>Desulfovibrionia</taxon>
        <taxon>Desulfovibrionales</taxon>
        <taxon>Desulfovibrionaceae</taxon>
        <taxon>Desulfovibrio</taxon>
    </lineage>
</organism>
<gene>
    <name evidence="1" type="ORF">DESPIGER_1958</name>
</gene>
<dbReference type="Pfam" id="PF13526">
    <property type="entry name" value="DUF4125"/>
    <property type="match status" value="1"/>
</dbReference>
<dbReference type="InterPro" id="IPR025191">
    <property type="entry name" value="DUF4125"/>
</dbReference>
<protein>
    <submittedName>
        <fullName evidence="1">Uncharacterized protein</fullName>
    </submittedName>
</protein>
<dbReference type="Proteomes" id="UP000186323">
    <property type="component" value="Chromosome I"/>
</dbReference>
<keyword evidence="2" id="KW-1185">Reference proteome</keyword>
<dbReference type="EMBL" id="LT630450">
    <property type="protein sequence ID" value="SFV73783.1"/>
    <property type="molecule type" value="Genomic_DNA"/>
</dbReference>
<evidence type="ECO:0000313" key="2">
    <source>
        <dbReference type="Proteomes" id="UP000186323"/>
    </source>
</evidence>
<dbReference type="KEGG" id="dpg:DESPIGER_1958"/>
<accession>A0A1K1LGD6</accession>
<proteinExistence type="predicted"/>